<protein>
    <submittedName>
        <fullName evidence="2">Uncharacterized protein</fullName>
    </submittedName>
</protein>
<dbReference type="TAIR" id="AT3G46735"/>
<dbReference type="GeneID" id="28719385"/>
<dbReference type="InParanoid" id="A0A1I9LQA9"/>
<reference evidence="2 3" key="1">
    <citation type="journal article" date="2000" name="Nature">
        <title>Sequence and analysis of chromosome 3 of the plant Arabidopsis thaliana.</title>
        <authorList>
            <consortium name="European Union Chromosome 3 Arabidopsis Sequencing Consortium"/>
            <consortium name="Institute for Genomic Research"/>
            <consortium name="Kazusa DNA Research Institute"/>
            <person name="Salanoubat M."/>
            <person name="Lemcke K."/>
            <person name="Rieger M."/>
            <person name="Ansorge W."/>
            <person name="Unseld M."/>
            <person name="Fartmann B."/>
            <person name="Valle G."/>
            <person name="Blocker H."/>
            <person name="Perez-Alonso M."/>
            <person name="Obermaier B."/>
            <person name="Delseny M."/>
            <person name="Boutry M."/>
            <person name="Grivell L.A."/>
            <person name="Mache R."/>
            <person name="Puigdomenech P."/>
            <person name="De Simone V."/>
            <person name="Choisne N."/>
            <person name="Artiguenave F."/>
            <person name="Robert C."/>
            <person name="Brottier P."/>
            <person name="Wincker P."/>
            <person name="Cattolico L."/>
            <person name="Weissenbach J."/>
            <person name="Saurin W."/>
            <person name="Quetier F."/>
            <person name="Schafer M."/>
            <person name="Muller-Auer S."/>
            <person name="Gabel C."/>
            <person name="Fuchs M."/>
            <person name="Benes V."/>
            <person name="Wurmbach E."/>
            <person name="Drzonek H."/>
            <person name="Erfle H."/>
            <person name="Jordan N."/>
            <person name="Bangert S."/>
            <person name="Wiedelmann R."/>
            <person name="Kranz H."/>
            <person name="Voss H."/>
            <person name="Holland R."/>
            <person name="Brandt P."/>
            <person name="Nyakatura G."/>
            <person name="Vezzi A."/>
            <person name="D'Angelo M."/>
            <person name="Pallavicini A."/>
            <person name="Toppo S."/>
            <person name="Simionati B."/>
            <person name="Conrad A."/>
            <person name="Hornischer K."/>
            <person name="Kauer G."/>
            <person name="Lohnert T.H."/>
            <person name="Nordsiek G."/>
            <person name="Reichelt J."/>
            <person name="Scharfe M."/>
            <person name="Schon O."/>
            <person name="Bargues M."/>
            <person name="Terol J."/>
            <person name="Climent J."/>
            <person name="Navarro P."/>
            <person name="Collado C."/>
            <person name="Perez-Perez A."/>
            <person name="Ottenwalder B."/>
            <person name="Duchemin D."/>
            <person name="Cooke R."/>
            <person name="Laudie M."/>
            <person name="Berger-Llauro C."/>
            <person name="Purnelle B."/>
            <person name="Masuy D."/>
            <person name="de Haan M."/>
            <person name="Maarse A.C."/>
            <person name="Alcaraz J.P."/>
            <person name="Cottet A."/>
            <person name="Casacuberta E."/>
            <person name="Monfort A."/>
            <person name="Argiriou A."/>
            <person name="flores M."/>
            <person name="Liguori R."/>
            <person name="Vitale D."/>
            <person name="Mannhaupt G."/>
            <person name="Haase D."/>
            <person name="Schoof H."/>
            <person name="Rudd S."/>
            <person name="Zaccaria P."/>
            <person name="Mewes H.W."/>
            <person name="Mayer K.F."/>
            <person name="Kaul S."/>
            <person name="Town C.D."/>
            <person name="Koo H.L."/>
            <person name="Tallon L.J."/>
            <person name="Jenkins J."/>
            <person name="Rooney T."/>
            <person name="Rizzo M."/>
            <person name="Walts A."/>
            <person name="Utterback T."/>
            <person name="Fujii C.Y."/>
            <person name="Shea T.P."/>
            <person name="Creasy T.H."/>
            <person name="Haas B."/>
            <person name="Maiti R."/>
            <person name="Wu D."/>
            <person name="Peterson J."/>
            <person name="Van Aken S."/>
            <person name="Pai G."/>
            <person name="Militscher J."/>
            <person name="Sellers P."/>
            <person name="Gill J.E."/>
            <person name="Feldblyum T.V."/>
            <person name="Preuss D."/>
            <person name="Lin X."/>
            <person name="Nierman W.C."/>
            <person name="Salzberg S.L."/>
            <person name="White O."/>
            <person name="Venter J.C."/>
            <person name="Fraser C.M."/>
            <person name="Kaneko T."/>
            <person name="Nakamura Y."/>
            <person name="Sato S."/>
            <person name="Kato T."/>
            <person name="Asamizu E."/>
            <person name="Sasamoto S."/>
            <person name="Kimura T."/>
            <person name="Idesawa K."/>
            <person name="Kawashima K."/>
            <person name="Kishida Y."/>
            <person name="Kiyokawa C."/>
            <person name="Kohara M."/>
            <person name="Matsumoto M."/>
            <person name="Matsuno A."/>
            <person name="Muraki A."/>
            <person name="Nakayama S."/>
            <person name="Nakazaki N."/>
            <person name="Shinpo S."/>
            <person name="Takeuchi C."/>
            <person name="Wada T."/>
            <person name="Watanabe A."/>
            <person name="Yamada M."/>
            <person name="Yasuda M."/>
            <person name="Tabata S."/>
        </authorList>
    </citation>
    <scope>NUCLEOTIDE SEQUENCE [LARGE SCALE GENOMIC DNA]</scope>
    <source>
        <strain evidence="3">cv. Columbia</strain>
    </source>
</reference>
<proteinExistence type="predicted"/>
<dbReference type="EMBL" id="CP002686">
    <property type="protein sequence ID" value="ANM64767.1"/>
    <property type="molecule type" value="Genomic_DNA"/>
</dbReference>
<dbReference type="KEGG" id="ath:AT3G46735"/>
<evidence type="ECO:0000313" key="3">
    <source>
        <dbReference type="Proteomes" id="UP000006548"/>
    </source>
</evidence>
<organism evidence="2 3">
    <name type="scientific">Arabidopsis thaliana</name>
    <name type="common">Mouse-ear cress</name>
    <dbReference type="NCBI Taxonomy" id="3702"/>
    <lineage>
        <taxon>Eukaryota</taxon>
        <taxon>Viridiplantae</taxon>
        <taxon>Streptophyta</taxon>
        <taxon>Embryophyta</taxon>
        <taxon>Tracheophyta</taxon>
        <taxon>Spermatophyta</taxon>
        <taxon>Magnoliopsida</taxon>
        <taxon>eudicotyledons</taxon>
        <taxon>Gunneridae</taxon>
        <taxon>Pentapetalae</taxon>
        <taxon>rosids</taxon>
        <taxon>malvids</taxon>
        <taxon>Brassicales</taxon>
        <taxon>Brassicaceae</taxon>
        <taxon>Camelineae</taxon>
        <taxon>Arabidopsis</taxon>
    </lineage>
</organism>
<reference evidence="3" key="2">
    <citation type="journal article" date="2017" name="Plant J.">
        <title>Araport11: a complete reannotation of the Arabidopsis thaliana reference genome.</title>
        <authorList>
            <person name="Cheng C.Y."/>
            <person name="Krishnakumar V."/>
            <person name="Chan A.P."/>
            <person name="Thibaud-Nissen F."/>
            <person name="Schobel S."/>
            <person name="Town C.D."/>
        </authorList>
    </citation>
    <scope>GENOME REANNOTATION</scope>
    <source>
        <strain evidence="3">cv. Columbia</strain>
    </source>
</reference>
<dbReference type="RefSeq" id="NP_001326773.1">
    <property type="nucleotide sequence ID" value="NM_001339274.1"/>
</dbReference>
<accession>A0A1I9LQA9</accession>
<name>A0A1I9LQA9_ARATH</name>
<dbReference type="Araport" id="AT3G46735"/>
<sequence length="133" mass="15320">MVMLSSSSPTRLDPIHRLLPPYNFFPLEDRKGPRTAIKSSLHIPRVVKLPGGARRSCLTLTFVIFSPRGSLKLPIPKVSRLRVISKILLFRVLISSTMLNRCPKHPRYHRRYLKPVLSTLSRPHLLFLELQHP</sequence>
<gene>
    <name evidence="1 2" type="ordered locus">At3g46735</name>
</gene>
<evidence type="ECO:0000313" key="1">
    <source>
        <dbReference type="Araport" id="AT3G46735"/>
    </source>
</evidence>
<dbReference type="AlphaFoldDB" id="A0A1I9LQA9"/>
<dbReference type="Proteomes" id="UP000006548">
    <property type="component" value="Chromosome 3"/>
</dbReference>
<evidence type="ECO:0000313" key="2">
    <source>
        <dbReference type="EMBL" id="ANM64767.1"/>
    </source>
</evidence>
<keyword evidence="3" id="KW-1185">Reference proteome</keyword>